<dbReference type="InterPro" id="IPR027372">
    <property type="entry name" value="Phytase-like_dom"/>
</dbReference>
<feature type="signal peptide" evidence="1">
    <location>
        <begin position="1"/>
        <end position="19"/>
    </location>
</feature>
<reference evidence="3" key="2">
    <citation type="submission" date="2023-01" db="EMBL/GenBank/DDBJ databases">
        <title>Draft genome sequence of Devosia yakushimensis strain NBRC 103855.</title>
        <authorList>
            <person name="Sun Q."/>
            <person name="Mori K."/>
        </authorList>
    </citation>
    <scope>NUCLEOTIDE SEQUENCE</scope>
    <source>
        <strain evidence="3">NBRC 103855</strain>
    </source>
</reference>
<accession>A0ABQ5UKM1</accession>
<proteinExistence type="predicted"/>
<sequence length="333" mass="35056">MLLAVGIAALLAGIQPAAAAEVTVSAVQITRFKDSALDQGVDKLIWRGGIALVSQEDTFGGLSGLTFTGADGLVVFVSDRGNFVSGRLAYDDAGRLFGLLGVSIEAMRNSKGDPLPRQYARDAEAVDTVYRDGVPVAVRVGFEHLTRVADFALANGVPGGPAREVAIPDWLSGLRSNESLESVCIAPPGSPIAGSTLLLTEGELDADGNHRGWLLGQKDKGPVSYRSSGATKPTECAFLPNGDLLVLERGVSFLTFSMALRRVPAAEVRAGNVMAGEVLLTAGGGEVDNMESMAVYTAPDGETRIVIGSDNNFNDWQRSLLLEFGLPEAPIRR</sequence>
<dbReference type="Pfam" id="PF13449">
    <property type="entry name" value="Phytase-like"/>
    <property type="match status" value="1"/>
</dbReference>
<evidence type="ECO:0000313" key="3">
    <source>
        <dbReference type="EMBL" id="GLQ11733.1"/>
    </source>
</evidence>
<reference evidence="3" key="1">
    <citation type="journal article" date="2014" name="Int. J. Syst. Evol. Microbiol.">
        <title>Complete genome of a new Firmicutes species belonging to the dominant human colonic microbiota ('Ruminococcus bicirculans') reveals two chromosomes and a selective capacity to utilize plant glucans.</title>
        <authorList>
            <consortium name="NISC Comparative Sequencing Program"/>
            <person name="Wegmann U."/>
            <person name="Louis P."/>
            <person name="Goesmann A."/>
            <person name="Henrissat B."/>
            <person name="Duncan S.H."/>
            <person name="Flint H.J."/>
        </authorList>
    </citation>
    <scope>NUCLEOTIDE SEQUENCE</scope>
    <source>
        <strain evidence="3">NBRC 103855</strain>
    </source>
</reference>
<feature type="chain" id="PRO_5045362060" description="Phytase-like domain-containing protein" evidence="1">
    <location>
        <begin position="20"/>
        <end position="333"/>
    </location>
</feature>
<evidence type="ECO:0000259" key="2">
    <source>
        <dbReference type="Pfam" id="PF13449"/>
    </source>
</evidence>
<feature type="domain" description="Phytase-like" evidence="2">
    <location>
        <begin position="58"/>
        <end position="313"/>
    </location>
</feature>
<evidence type="ECO:0000313" key="4">
    <source>
        <dbReference type="Proteomes" id="UP001161406"/>
    </source>
</evidence>
<keyword evidence="1" id="KW-0732">Signal</keyword>
<gene>
    <name evidence="3" type="ORF">GCM10007913_36650</name>
</gene>
<dbReference type="PIRSF" id="PIRSF031900">
    <property type="entry name" value="UCP031900"/>
    <property type="match status" value="1"/>
</dbReference>
<keyword evidence="4" id="KW-1185">Reference proteome</keyword>
<protein>
    <recommendedName>
        <fullName evidence="2">Phytase-like domain-containing protein</fullName>
    </recommendedName>
</protein>
<dbReference type="InterPro" id="IPR014567">
    <property type="entry name" value="UCP031900"/>
</dbReference>
<dbReference type="Proteomes" id="UP001161406">
    <property type="component" value="Unassembled WGS sequence"/>
</dbReference>
<organism evidence="3 4">
    <name type="scientific">Devosia yakushimensis</name>
    <dbReference type="NCBI Taxonomy" id="470028"/>
    <lineage>
        <taxon>Bacteria</taxon>
        <taxon>Pseudomonadati</taxon>
        <taxon>Pseudomonadota</taxon>
        <taxon>Alphaproteobacteria</taxon>
        <taxon>Hyphomicrobiales</taxon>
        <taxon>Devosiaceae</taxon>
        <taxon>Devosia</taxon>
    </lineage>
</organism>
<name>A0ABQ5UKM1_9HYPH</name>
<evidence type="ECO:0000256" key="1">
    <source>
        <dbReference type="SAM" id="SignalP"/>
    </source>
</evidence>
<comment type="caution">
    <text evidence="3">The sequence shown here is derived from an EMBL/GenBank/DDBJ whole genome shotgun (WGS) entry which is preliminary data.</text>
</comment>
<dbReference type="EMBL" id="BSNG01000002">
    <property type="protein sequence ID" value="GLQ11733.1"/>
    <property type="molecule type" value="Genomic_DNA"/>
</dbReference>